<dbReference type="NCBIfam" id="TIGR03354">
    <property type="entry name" value="VI_FHA"/>
    <property type="match status" value="1"/>
</dbReference>
<dbReference type="AlphaFoldDB" id="A0A0F9U0M3"/>
<evidence type="ECO:0000313" key="3">
    <source>
        <dbReference type="EMBL" id="KKN86760.1"/>
    </source>
</evidence>
<evidence type="ECO:0000259" key="1">
    <source>
        <dbReference type="Pfam" id="PF00498"/>
    </source>
</evidence>
<dbReference type="Gene3D" id="2.60.200.20">
    <property type="match status" value="1"/>
</dbReference>
<gene>
    <name evidence="3" type="ORF">LCGC14_0265550</name>
</gene>
<dbReference type="Pfam" id="PF00498">
    <property type="entry name" value="FHA"/>
    <property type="match status" value="1"/>
</dbReference>
<sequence length="483" mass="54719">MHPNRPDAITLVVTNSEQLEGRSTSSFVFYSHGGTLGSSPHDDWLLQDHGGRIRPSHAEITKIDGKFCLIDLSGHTFINRTTLPIGRQRKVALRDGDELLIGEYRLKVHLGDRHSWQPGVHSLATLIDEEHDEVTTHGEVWSVERANTFNHEAEKGDPMEALGGALPGSTQHDPMVALDRDEASINSMEPLEAMALSPRKHAYQEHVSQGRVSQGHVSQEQQLQKNRGLWQQQERYEEALSLPEIRTPNGTTMHRSSGMDERQINDLERSVGEQLEDRWQAPTTQSLGHVGADPLLRGLGLDLTFRDSEEQQAFLEEAGQTLRATIDGLRLLQQAQHDSKYPLRDRRLQPIEDNPLRLGQSYEETAETMFSAQRSPVHLSAPEAVAECLRHQGQHQAAVEEAIGHALGAILDAFSPETLLKRFQAYRGAGNRIEDEGGWAWEMYHYYYRELNSGRQQGFQKLFWEVFEQAYDQSVRRQQREEA</sequence>
<feature type="domain" description="FHA" evidence="1">
    <location>
        <begin position="35"/>
        <end position="102"/>
    </location>
</feature>
<dbReference type="Pfam" id="PF20232">
    <property type="entry name" value="T6SS_FHA_C"/>
    <property type="match status" value="1"/>
</dbReference>
<dbReference type="SUPFAM" id="SSF49879">
    <property type="entry name" value="SMAD/FHA domain"/>
    <property type="match status" value="1"/>
</dbReference>
<feature type="domain" description="Type VI secretion system FHA" evidence="2">
    <location>
        <begin position="297"/>
        <end position="473"/>
    </location>
</feature>
<evidence type="ECO:0000259" key="2">
    <source>
        <dbReference type="Pfam" id="PF20232"/>
    </source>
</evidence>
<protein>
    <submittedName>
        <fullName evidence="3">Uncharacterized protein</fullName>
    </submittedName>
</protein>
<accession>A0A0F9U0M3</accession>
<dbReference type="InterPro" id="IPR017735">
    <property type="entry name" value="T6SS_FHA"/>
</dbReference>
<dbReference type="CDD" id="cd00060">
    <property type="entry name" value="FHA"/>
    <property type="match status" value="1"/>
</dbReference>
<organism evidence="3">
    <name type="scientific">marine sediment metagenome</name>
    <dbReference type="NCBI Taxonomy" id="412755"/>
    <lineage>
        <taxon>unclassified sequences</taxon>
        <taxon>metagenomes</taxon>
        <taxon>ecological metagenomes</taxon>
    </lineage>
</organism>
<name>A0A0F9U0M3_9ZZZZ</name>
<dbReference type="InterPro" id="IPR046883">
    <property type="entry name" value="T6SS_FHA_C"/>
</dbReference>
<dbReference type="InterPro" id="IPR008984">
    <property type="entry name" value="SMAD_FHA_dom_sf"/>
</dbReference>
<dbReference type="InterPro" id="IPR000253">
    <property type="entry name" value="FHA_dom"/>
</dbReference>
<proteinExistence type="predicted"/>
<reference evidence="3" key="1">
    <citation type="journal article" date="2015" name="Nature">
        <title>Complex archaea that bridge the gap between prokaryotes and eukaryotes.</title>
        <authorList>
            <person name="Spang A."/>
            <person name="Saw J.H."/>
            <person name="Jorgensen S.L."/>
            <person name="Zaremba-Niedzwiedzka K."/>
            <person name="Martijn J."/>
            <person name="Lind A.E."/>
            <person name="van Eijk R."/>
            <person name="Schleper C."/>
            <person name="Guy L."/>
            <person name="Ettema T.J."/>
        </authorList>
    </citation>
    <scope>NUCLEOTIDE SEQUENCE</scope>
</reference>
<comment type="caution">
    <text evidence="3">The sequence shown here is derived from an EMBL/GenBank/DDBJ whole genome shotgun (WGS) entry which is preliminary data.</text>
</comment>
<dbReference type="EMBL" id="LAZR01000144">
    <property type="protein sequence ID" value="KKN86760.1"/>
    <property type="molecule type" value="Genomic_DNA"/>
</dbReference>